<protein>
    <submittedName>
        <fullName evidence="1">Uncharacterized protein</fullName>
    </submittedName>
</protein>
<evidence type="ECO:0000313" key="1">
    <source>
        <dbReference type="EMBL" id="KVI01333.1"/>
    </source>
</evidence>
<gene>
    <name evidence="1" type="ORF">Ccrd_020399</name>
</gene>
<proteinExistence type="predicted"/>
<dbReference type="Proteomes" id="UP000243975">
    <property type="component" value="Unassembled WGS sequence"/>
</dbReference>
<evidence type="ECO:0000313" key="2">
    <source>
        <dbReference type="Proteomes" id="UP000243975"/>
    </source>
</evidence>
<name>A0A124SEW3_CYNCS</name>
<organism evidence="1 2">
    <name type="scientific">Cynara cardunculus var. scolymus</name>
    <name type="common">Globe artichoke</name>
    <name type="synonym">Cynara scolymus</name>
    <dbReference type="NCBI Taxonomy" id="59895"/>
    <lineage>
        <taxon>Eukaryota</taxon>
        <taxon>Viridiplantae</taxon>
        <taxon>Streptophyta</taxon>
        <taxon>Embryophyta</taxon>
        <taxon>Tracheophyta</taxon>
        <taxon>Spermatophyta</taxon>
        <taxon>Magnoliopsida</taxon>
        <taxon>eudicotyledons</taxon>
        <taxon>Gunneridae</taxon>
        <taxon>Pentapetalae</taxon>
        <taxon>asterids</taxon>
        <taxon>campanulids</taxon>
        <taxon>Asterales</taxon>
        <taxon>Asteraceae</taxon>
        <taxon>Carduoideae</taxon>
        <taxon>Cardueae</taxon>
        <taxon>Carduinae</taxon>
        <taxon>Cynara</taxon>
    </lineage>
</organism>
<comment type="caution">
    <text evidence="1">The sequence shown here is derived from an EMBL/GenBank/DDBJ whole genome shotgun (WGS) entry which is preliminary data.</text>
</comment>
<sequence length="107" mass="12395">MRWCQVGFSALNMLSKYLFNLISQWLKHWTIRLRPKCPSRGICTRTDSVTMSGHSSSRMLYSSMMKARKMLAELRSWHATPSCWSNKHPSDHGYEIHPSLVSLPVNL</sequence>
<dbReference type="AlphaFoldDB" id="A0A124SEW3"/>
<dbReference type="EMBL" id="LEKV01003119">
    <property type="protein sequence ID" value="KVI01333.1"/>
    <property type="molecule type" value="Genomic_DNA"/>
</dbReference>
<accession>A0A124SEW3</accession>
<reference evidence="1 2" key="1">
    <citation type="journal article" date="2016" name="Sci. Rep.">
        <title>The genome sequence of the outbreeding globe artichoke constructed de novo incorporating a phase-aware low-pass sequencing strategy of F1 progeny.</title>
        <authorList>
            <person name="Scaglione D."/>
            <person name="Reyes-Chin-Wo S."/>
            <person name="Acquadro A."/>
            <person name="Froenicke L."/>
            <person name="Portis E."/>
            <person name="Beitel C."/>
            <person name="Tirone M."/>
            <person name="Mauro R."/>
            <person name="Lo Monaco A."/>
            <person name="Mauromicale G."/>
            <person name="Faccioli P."/>
            <person name="Cattivelli L."/>
            <person name="Rieseberg L."/>
            <person name="Michelmore R."/>
            <person name="Lanteri S."/>
        </authorList>
    </citation>
    <scope>NUCLEOTIDE SEQUENCE [LARGE SCALE GENOMIC DNA]</scope>
    <source>
        <strain evidence="1">2C</strain>
    </source>
</reference>
<dbReference type="Gramene" id="KVI01333">
    <property type="protein sequence ID" value="KVI01333"/>
    <property type="gene ID" value="Ccrd_020399"/>
</dbReference>
<keyword evidence="2" id="KW-1185">Reference proteome</keyword>